<dbReference type="Gene3D" id="2.20.130.30">
    <property type="entry name" value="Protein of unknown function DUF2782"/>
    <property type="match status" value="1"/>
</dbReference>
<dbReference type="Pfam" id="PF11191">
    <property type="entry name" value="DUF2782"/>
    <property type="match status" value="1"/>
</dbReference>
<dbReference type="Proteomes" id="UP000002964">
    <property type="component" value="Unassembled WGS sequence"/>
</dbReference>
<organism evidence="2 3">
    <name type="scientific">Thiorhodovibrio frisius</name>
    <dbReference type="NCBI Taxonomy" id="631362"/>
    <lineage>
        <taxon>Bacteria</taxon>
        <taxon>Pseudomonadati</taxon>
        <taxon>Pseudomonadota</taxon>
        <taxon>Gammaproteobacteria</taxon>
        <taxon>Chromatiales</taxon>
        <taxon>Chromatiaceae</taxon>
        <taxon>Thiorhodovibrio</taxon>
    </lineage>
</organism>
<feature type="signal peptide" evidence="1">
    <location>
        <begin position="1"/>
        <end position="28"/>
    </location>
</feature>
<reference evidence="3" key="1">
    <citation type="submission" date="2011-06" db="EMBL/GenBank/DDBJ databases">
        <authorList>
            <consortium name="US DOE Joint Genome Institute (JGI-PGF)"/>
            <person name="Lucas S."/>
            <person name="Han J."/>
            <person name="Lapidus A."/>
            <person name="Cheng J.-F."/>
            <person name="Goodwin L."/>
            <person name="Pitluck S."/>
            <person name="Peters L."/>
            <person name="Land M.L."/>
            <person name="Hauser L."/>
            <person name="Vogl K."/>
            <person name="Liu Z."/>
            <person name="Overmann J."/>
            <person name="Frigaard N.-U."/>
            <person name="Bryant D.A."/>
            <person name="Woyke T.J."/>
        </authorList>
    </citation>
    <scope>NUCLEOTIDE SEQUENCE [LARGE SCALE GENOMIC DNA]</scope>
    <source>
        <strain evidence="3">970</strain>
    </source>
</reference>
<dbReference type="STRING" id="631362.Thi970DRAFT_03900"/>
<reference evidence="2 3" key="2">
    <citation type="submission" date="2011-11" db="EMBL/GenBank/DDBJ databases">
        <authorList>
            <consortium name="US DOE Joint Genome Institute"/>
            <person name="Lucas S."/>
            <person name="Han J."/>
            <person name="Lapidus A."/>
            <person name="Cheng J.-F."/>
            <person name="Goodwin L."/>
            <person name="Pitluck S."/>
            <person name="Peters L."/>
            <person name="Ovchinnikova G."/>
            <person name="Zhang X."/>
            <person name="Detter J.C."/>
            <person name="Han C."/>
            <person name="Tapia R."/>
            <person name="Land M."/>
            <person name="Hauser L."/>
            <person name="Kyrpides N."/>
            <person name="Ivanova N."/>
            <person name="Pagani I."/>
            <person name="Vogl K."/>
            <person name="Liu Z."/>
            <person name="Overmann J."/>
            <person name="Frigaard N.-U."/>
            <person name="Bryant D."/>
            <person name="Woyke T."/>
        </authorList>
    </citation>
    <scope>NUCLEOTIDE SEQUENCE [LARGE SCALE GENOMIC DNA]</scope>
    <source>
        <strain evidence="2 3">970</strain>
    </source>
</reference>
<proteinExistence type="predicted"/>
<keyword evidence="1" id="KW-0732">Signal</keyword>
<name>H8Z4L8_9GAMM</name>
<dbReference type="HOGENOM" id="CLU_145353_0_0_6"/>
<dbReference type="InterPro" id="IPR021357">
    <property type="entry name" value="DUF2782"/>
</dbReference>
<evidence type="ECO:0000313" key="3">
    <source>
        <dbReference type="Proteomes" id="UP000002964"/>
    </source>
</evidence>
<evidence type="ECO:0008006" key="4">
    <source>
        <dbReference type="Google" id="ProtNLM"/>
    </source>
</evidence>
<gene>
    <name evidence="2" type="ORF">Thi970DRAFT_03900</name>
</gene>
<accession>H8Z4L8</accession>
<evidence type="ECO:0000313" key="2">
    <source>
        <dbReference type="EMBL" id="EIC20275.1"/>
    </source>
</evidence>
<dbReference type="OrthoDB" id="5296182at2"/>
<dbReference type="AlphaFoldDB" id="H8Z4L8"/>
<evidence type="ECO:0000256" key="1">
    <source>
        <dbReference type="SAM" id="SignalP"/>
    </source>
</evidence>
<dbReference type="EMBL" id="JH603170">
    <property type="protein sequence ID" value="EIC20275.1"/>
    <property type="molecule type" value="Genomic_DNA"/>
</dbReference>
<dbReference type="RefSeq" id="WP_009150678.1">
    <property type="nucleotide sequence ID" value="NZ_CP121471.1"/>
</dbReference>
<protein>
    <recommendedName>
        <fullName evidence="4">DUF2782 domain-containing protein</fullName>
    </recommendedName>
</protein>
<feature type="chain" id="PRO_5003618374" description="DUF2782 domain-containing protein" evidence="1">
    <location>
        <begin position="29"/>
        <end position="111"/>
    </location>
</feature>
<keyword evidence="3" id="KW-1185">Reference proteome</keyword>
<sequence>MTANPKTPNIVTPLAIAIFALSAGPLSAVEVSGLDLTVTDADIQPSVTLKQFDNRAVEEYSVNNNVYMLKITPSAGAPYYLVDQDGSGDMTWNRGQPGGNLQVPQWTLFRW</sequence>